<dbReference type="PROSITE" id="PS50112">
    <property type="entry name" value="PAS"/>
    <property type="match status" value="1"/>
</dbReference>
<feature type="non-terminal residue" evidence="3">
    <location>
        <position position="1"/>
    </location>
</feature>
<sequence>KTAGGLRKKRKSGNSVGDGSGSGSGMGALEDSSASTSASTSASASISPINGVKRKDPPLGSGSEGTVDVKRTALYAPGPPTGSSLVSPGSSALVGHQQGLNNREVVVTFGAPPNLLNQQGSSSLLPPNGNHVPVHPSPPLKTLPPPMFPHIALNPIFSLASTPTPALRILSSNPTLGILAGYNPREVAVEVPLGDLIAPEDVIFVEKMARDALSLASVRVEVEDGTAPSSSSRGGGGKGPETASDIVLPPNWVERTLNTTACAQMQLRFRHAYGFYDPYLVRVHVGPLPSFQVQDPRTHRGVFLVWTFLKLGNLRAEMPVLKV</sequence>
<accession>A0A8X7N0W4</accession>
<evidence type="ECO:0000259" key="2">
    <source>
        <dbReference type="PROSITE" id="PS50112"/>
    </source>
</evidence>
<dbReference type="EMBL" id="LWDG02000743">
    <property type="protein sequence ID" value="KAE8262771.1"/>
    <property type="molecule type" value="Genomic_DNA"/>
</dbReference>
<feature type="region of interest" description="Disordered" evidence="1">
    <location>
        <begin position="224"/>
        <end position="245"/>
    </location>
</feature>
<evidence type="ECO:0000256" key="1">
    <source>
        <dbReference type="SAM" id="MobiDB-lite"/>
    </source>
</evidence>
<feature type="compositionally biased region" description="Basic residues" evidence="1">
    <location>
        <begin position="1"/>
        <end position="12"/>
    </location>
</feature>
<organism evidence="3 4">
    <name type="scientific">Tilletia walkeri</name>
    <dbReference type="NCBI Taxonomy" id="117179"/>
    <lineage>
        <taxon>Eukaryota</taxon>
        <taxon>Fungi</taxon>
        <taxon>Dikarya</taxon>
        <taxon>Basidiomycota</taxon>
        <taxon>Ustilaginomycotina</taxon>
        <taxon>Exobasidiomycetes</taxon>
        <taxon>Tilletiales</taxon>
        <taxon>Tilletiaceae</taxon>
        <taxon>Tilletia</taxon>
    </lineage>
</organism>
<proteinExistence type="predicted"/>
<protein>
    <recommendedName>
        <fullName evidence="2">PAS domain-containing protein</fullName>
    </recommendedName>
</protein>
<dbReference type="AlphaFoldDB" id="A0A8X7N0W4"/>
<evidence type="ECO:0000313" key="3">
    <source>
        <dbReference type="EMBL" id="KAE8262771.1"/>
    </source>
</evidence>
<dbReference type="Proteomes" id="UP000078113">
    <property type="component" value="Unassembled WGS sequence"/>
</dbReference>
<evidence type="ECO:0000313" key="4">
    <source>
        <dbReference type="Proteomes" id="UP000078113"/>
    </source>
</evidence>
<name>A0A8X7N0W4_9BASI</name>
<dbReference type="InterPro" id="IPR000014">
    <property type="entry name" value="PAS"/>
</dbReference>
<comment type="caution">
    <text evidence="3">The sequence shown here is derived from an EMBL/GenBank/DDBJ whole genome shotgun (WGS) entry which is preliminary data.</text>
</comment>
<reference evidence="3" key="2">
    <citation type="journal article" date="2019" name="IMA Fungus">
        <title>Genome sequencing and comparison of five Tilletia species to identify candidate genes for the detection of regulated species infecting wheat.</title>
        <authorList>
            <person name="Nguyen H.D.T."/>
            <person name="Sultana T."/>
            <person name="Kesanakurti P."/>
            <person name="Hambleton S."/>
        </authorList>
    </citation>
    <scope>NUCLEOTIDE SEQUENCE</scope>
    <source>
        <strain evidence="3">DAOMC 236422</strain>
    </source>
</reference>
<feature type="region of interest" description="Disordered" evidence="1">
    <location>
        <begin position="1"/>
        <end position="66"/>
    </location>
</feature>
<keyword evidence="4" id="KW-1185">Reference proteome</keyword>
<gene>
    <name evidence="3" type="ORF">A4X09_0g7389</name>
</gene>
<feature type="domain" description="PAS" evidence="2">
    <location>
        <begin position="168"/>
        <end position="216"/>
    </location>
</feature>
<feature type="compositionally biased region" description="Low complexity" evidence="1">
    <location>
        <begin position="32"/>
        <end position="45"/>
    </location>
</feature>
<reference evidence="3" key="1">
    <citation type="submission" date="2016-04" db="EMBL/GenBank/DDBJ databases">
        <authorList>
            <person name="Nguyen H.D."/>
            <person name="Samba Siva P."/>
            <person name="Cullis J."/>
            <person name="Levesque C.A."/>
            <person name="Hambleton S."/>
        </authorList>
    </citation>
    <scope>NUCLEOTIDE SEQUENCE</scope>
    <source>
        <strain evidence="3">DAOMC 236422</strain>
    </source>
</reference>
<feature type="compositionally biased region" description="Gly residues" evidence="1">
    <location>
        <begin position="16"/>
        <end position="26"/>
    </location>
</feature>